<feature type="domain" description="DUF1659" evidence="1">
    <location>
        <begin position="2"/>
        <end position="73"/>
    </location>
</feature>
<dbReference type="AlphaFoldDB" id="A0A1W1Z8D1"/>
<organism evidence="2 3">
    <name type="scientific">Sporomusa malonica</name>
    <dbReference type="NCBI Taxonomy" id="112901"/>
    <lineage>
        <taxon>Bacteria</taxon>
        <taxon>Bacillati</taxon>
        <taxon>Bacillota</taxon>
        <taxon>Negativicutes</taxon>
        <taxon>Selenomonadales</taxon>
        <taxon>Sporomusaceae</taxon>
        <taxon>Sporomusa</taxon>
    </lineage>
</organism>
<proteinExistence type="predicted"/>
<keyword evidence="3" id="KW-1185">Reference proteome</keyword>
<dbReference type="Proteomes" id="UP000192738">
    <property type="component" value="Unassembled WGS sequence"/>
</dbReference>
<dbReference type="EMBL" id="FWXI01000003">
    <property type="protein sequence ID" value="SMC44675.1"/>
    <property type="molecule type" value="Genomic_DNA"/>
</dbReference>
<dbReference type="InterPro" id="IPR012454">
    <property type="entry name" value="DUF1659"/>
</dbReference>
<dbReference type="Pfam" id="PF07872">
    <property type="entry name" value="DUF1659"/>
    <property type="match status" value="1"/>
</dbReference>
<reference evidence="2 3" key="1">
    <citation type="submission" date="2017-04" db="EMBL/GenBank/DDBJ databases">
        <authorList>
            <person name="Afonso C.L."/>
            <person name="Miller P.J."/>
            <person name="Scott M.A."/>
            <person name="Spackman E."/>
            <person name="Goraichik I."/>
            <person name="Dimitrov K.M."/>
            <person name="Suarez D.L."/>
            <person name="Swayne D.E."/>
        </authorList>
    </citation>
    <scope>NUCLEOTIDE SEQUENCE [LARGE SCALE GENOMIC DNA]</scope>
    <source>
        <strain evidence="2 3">DSM 5090</strain>
    </source>
</reference>
<name>A0A1W1Z8D1_9FIRM</name>
<dbReference type="OrthoDB" id="1954703at2"/>
<evidence type="ECO:0000313" key="3">
    <source>
        <dbReference type="Proteomes" id="UP000192738"/>
    </source>
</evidence>
<evidence type="ECO:0000259" key="1">
    <source>
        <dbReference type="Pfam" id="PF07872"/>
    </source>
</evidence>
<gene>
    <name evidence="2" type="ORF">SAMN04488500_10382</name>
</gene>
<sequence length="74" mass="7934">MAVVKVPQLGSFTVKVQTGISGTGNPVYANRTFGNLKSNATEQNVFDVAQALADLQKHTVTDVALTERCNLINQ</sequence>
<accession>A0A1W1Z8D1</accession>
<dbReference type="STRING" id="112901.SAMN04488500_10382"/>
<protein>
    <recommendedName>
        <fullName evidence="1">DUF1659 domain-containing protein</fullName>
    </recommendedName>
</protein>
<dbReference type="RefSeq" id="WP_084574436.1">
    <property type="nucleotide sequence ID" value="NZ_CP155572.1"/>
</dbReference>
<evidence type="ECO:0000313" key="2">
    <source>
        <dbReference type="EMBL" id="SMC44675.1"/>
    </source>
</evidence>